<dbReference type="Pfam" id="PF13186">
    <property type="entry name" value="SPASM"/>
    <property type="match status" value="1"/>
</dbReference>
<keyword evidence="5" id="KW-0411">Iron-sulfur</keyword>
<dbReference type="CDD" id="cd01335">
    <property type="entry name" value="Radical_SAM"/>
    <property type="match status" value="1"/>
</dbReference>
<dbReference type="SFLD" id="SFLDG01384">
    <property type="entry name" value="thioether_bond_formation_requi"/>
    <property type="match status" value="1"/>
</dbReference>
<feature type="domain" description="Radical SAM core" evidence="6">
    <location>
        <begin position="99"/>
        <end position="307"/>
    </location>
</feature>
<evidence type="ECO:0000313" key="7">
    <source>
        <dbReference type="EMBL" id="GKX31518.1"/>
    </source>
</evidence>
<keyword evidence="2" id="KW-0949">S-adenosyl-L-methionine</keyword>
<organism evidence="7 8">
    <name type="scientific">Vallitalea longa</name>
    <dbReference type="NCBI Taxonomy" id="2936439"/>
    <lineage>
        <taxon>Bacteria</taxon>
        <taxon>Bacillati</taxon>
        <taxon>Bacillota</taxon>
        <taxon>Clostridia</taxon>
        <taxon>Lachnospirales</taxon>
        <taxon>Vallitaleaceae</taxon>
        <taxon>Vallitalea</taxon>
    </lineage>
</organism>
<evidence type="ECO:0000313" key="8">
    <source>
        <dbReference type="Proteomes" id="UP001144256"/>
    </source>
</evidence>
<comment type="caution">
    <text evidence="7">The sequence shown here is derived from an EMBL/GenBank/DDBJ whole genome shotgun (WGS) entry which is preliminary data.</text>
</comment>
<keyword evidence="8" id="KW-1185">Reference proteome</keyword>
<comment type="cofactor">
    <cofactor evidence="1">
        <name>[4Fe-4S] cluster</name>
        <dbReference type="ChEBI" id="CHEBI:49883"/>
    </cofactor>
</comment>
<dbReference type="InterPro" id="IPR013785">
    <property type="entry name" value="Aldolase_TIM"/>
</dbReference>
<dbReference type="InterPro" id="IPR050377">
    <property type="entry name" value="Radical_SAM_PqqE_MftC-like"/>
</dbReference>
<dbReference type="GO" id="GO:0046872">
    <property type="term" value="F:metal ion binding"/>
    <property type="evidence" value="ECO:0007669"/>
    <property type="project" value="UniProtKB-KW"/>
</dbReference>
<dbReference type="Proteomes" id="UP001144256">
    <property type="component" value="Unassembled WGS sequence"/>
</dbReference>
<dbReference type="SFLD" id="SFLDG01067">
    <property type="entry name" value="SPASM/twitch_domain_containing"/>
    <property type="match status" value="1"/>
</dbReference>
<dbReference type="PANTHER" id="PTHR11228">
    <property type="entry name" value="RADICAL SAM DOMAIN PROTEIN"/>
    <property type="match status" value="1"/>
</dbReference>
<accession>A0A9W6DHJ2</accession>
<dbReference type="InterPro" id="IPR006638">
    <property type="entry name" value="Elp3/MiaA/NifB-like_rSAM"/>
</dbReference>
<keyword evidence="3" id="KW-0479">Metal-binding</keyword>
<dbReference type="InterPro" id="IPR023867">
    <property type="entry name" value="Sulphatase_maturase_rSAM"/>
</dbReference>
<dbReference type="SUPFAM" id="SSF102114">
    <property type="entry name" value="Radical SAM enzymes"/>
    <property type="match status" value="1"/>
</dbReference>
<evidence type="ECO:0000256" key="3">
    <source>
        <dbReference type="ARBA" id="ARBA00022723"/>
    </source>
</evidence>
<evidence type="ECO:0000256" key="1">
    <source>
        <dbReference type="ARBA" id="ARBA00001966"/>
    </source>
</evidence>
<dbReference type="AlphaFoldDB" id="A0A9W6DHJ2"/>
<dbReference type="InterPro" id="IPR023885">
    <property type="entry name" value="4Fe4S-binding_SPASM_dom"/>
</dbReference>
<gene>
    <name evidence="7" type="ORF">SH1V18_39980</name>
</gene>
<keyword evidence="4" id="KW-0408">Iron</keyword>
<protein>
    <submittedName>
        <fullName evidence="7">Thioether cross-link-forming SCIFF peptide maturase</fullName>
    </submittedName>
</protein>
<dbReference type="SFLD" id="SFLDG01386">
    <property type="entry name" value="main_SPASM_domain-containing"/>
    <property type="match status" value="1"/>
</dbReference>
<dbReference type="PANTHER" id="PTHR11228:SF7">
    <property type="entry name" value="PQQA PEPTIDE CYCLASE"/>
    <property type="match status" value="1"/>
</dbReference>
<dbReference type="EMBL" id="BRLB01000018">
    <property type="protein sequence ID" value="GKX31518.1"/>
    <property type="molecule type" value="Genomic_DNA"/>
</dbReference>
<evidence type="ECO:0000259" key="6">
    <source>
        <dbReference type="PROSITE" id="PS51918"/>
    </source>
</evidence>
<dbReference type="InterPro" id="IPR007197">
    <property type="entry name" value="rSAM"/>
</dbReference>
<dbReference type="SMART" id="SM00729">
    <property type="entry name" value="Elp3"/>
    <property type="match status" value="1"/>
</dbReference>
<dbReference type="Gene3D" id="3.20.20.70">
    <property type="entry name" value="Aldolase class I"/>
    <property type="match status" value="1"/>
</dbReference>
<evidence type="ECO:0000256" key="4">
    <source>
        <dbReference type="ARBA" id="ARBA00023004"/>
    </source>
</evidence>
<evidence type="ECO:0000256" key="5">
    <source>
        <dbReference type="ARBA" id="ARBA00023014"/>
    </source>
</evidence>
<proteinExistence type="predicted"/>
<sequence>MLNNTAKIKVARYSIFSEKNSNYIIIFPDIPFWIATTYQGLDFLKNIDGKKTVEEISRIVFKDFNEQIQNMVQEFMKPLIESQVIYTSKKPRKVTQLPKKPNKITFLQTMNCNLRCKHCSVADYESKDLPSMNIDQAKLALDRVGAIMDKGQKKLSFLGGEPLLGDKFIELIKYANELDFQIGLSTNGLLIDEHFAEISKKYNINVQVSLDGPNKESHEAIRGKNTYDRTINKIKLLKKYDVDTQTNMVYHSGNIHLIEDYINLCRSLGVKKIRMVPLMNLGRAVNNLKAVSVNRYLDEIIKLIYKDPSFMDDLDDTSFMGLVMATKFSHRMIACGAGVITVMISPTGDVYPCLNIFDEEHKICNLFDEDYIEQFEQSRVRDFFLNLRIDQLNEKCMNCDMKYYCGGRCRGETLRTQHDITAPYPECKEWKKAMEKIFWLVTEFPELGEEKYRKVIEKTGTYVDIC</sequence>
<dbReference type="GO" id="GO:0051536">
    <property type="term" value="F:iron-sulfur cluster binding"/>
    <property type="evidence" value="ECO:0007669"/>
    <property type="project" value="UniProtKB-KW"/>
</dbReference>
<dbReference type="RefSeq" id="WP_281818641.1">
    <property type="nucleotide sequence ID" value="NZ_BRLB01000018.1"/>
</dbReference>
<dbReference type="Pfam" id="PF04055">
    <property type="entry name" value="Radical_SAM"/>
    <property type="match status" value="1"/>
</dbReference>
<dbReference type="PROSITE" id="PS51918">
    <property type="entry name" value="RADICAL_SAM"/>
    <property type="match status" value="1"/>
</dbReference>
<dbReference type="GO" id="GO:0016491">
    <property type="term" value="F:oxidoreductase activity"/>
    <property type="evidence" value="ECO:0007669"/>
    <property type="project" value="InterPro"/>
</dbReference>
<evidence type="ECO:0000256" key="2">
    <source>
        <dbReference type="ARBA" id="ARBA00022691"/>
    </source>
</evidence>
<name>A0A9W6DHJ2_9FIRM</name>
<dbReference type="InterPro" id="IPR058240">
    <property type="entry name" value="rSAM_sf"/>
</dbReference>
<dbReference type="NCBIfam" id="TIGR04085">
    <property type="entry name" value="rSAM_more_4Fe4S"/>
    <property type="match status" value="1"/>
</dbReference>
<reference evidence="7" key="1">
    <citation type="submission" date="2022-06" db="EMBL/GenBank/DDBJ databases">
        <title>Vallitalea longa sp. nov., an anaerobic bacterium isolated from marine sediment.</title>
        <authorList>
            <person name="Hirano S."/>
            <person name="Terahara T."/>
            <person name="Mori K."/>
            <person name="Hamada M."/>
            <person name="Matsumoto R."/>
            <person name="Kobayashi T."/>
        </authorList>
    </citation>
    <scope>NUCLEOTIDE SEQUENCE</scope>
    <source>
        <strain evidence="7">SH18-1</strain>
    </source>
</reference>
<dbReference type="SFLD" id="SFLDS00029">
    <property type="entry name" value="Radical_SAM"/>
    <property type="match status" value="1"/>
</dbReference>